<keyword evidence="3" id="KW-1185">Reference proteome</keyword>
<evidence type="ECO:0000313" key="2">
    <source>
        <dbReference type="EMBL" id="OQR94501.1"/>
    </source>
</evidence>
<comment type="caution">
    <text evidence="2">The sequence shown here is derived from an EMBL/GenBank/DDBJ whole genome shotgun (WGS) entry which is preliminary data.</text>
</comment>
<gene>
    <name evidence="2" type="ORF">ACHHYP_01230</name>
</gene>
<feature type="chain" id="PRO_5013388811" description="F-box domain-containing protein" evidence="1">
    <location>
        <begin position="19"/>
        <end position="426"/>
    </location>
</feature>
<evidence type="ECO:0008006" key="4">
    <source>
        <dbReference type="Google" id="ProtNLM"/>
    </source>
</evidence>
<evidence type="ECO:0000256" key="1">
    <source>
        <dbReference type="SAM" id="SignalP"/>
    </source>
</evidence>
<name>A0A1V9Z979_ACHHY</name>
<dbReference type="OrthoDB" id="167258at2759"/>
<proteinExistence type="predicted"/>
<reference evidence="2 3" key="1">
    <citation type="journal article" date="2014" name="Genome Biol. Evol.">
        <title>The secreted proteins of Achlya hypogyna and Thraustotheca clavata identify the ancestral oomycete secretome and reveal gene acquisitions by horizontal gene transfer.</title>
        <authorList>
            <person name="Misner I."/>
            <person name="Blouin N."/>
            <person name="Leonard G."/>
            <person name="Richards T.A."/>
            <person name="Lane C.E."/>
        </authorList>
    </citation>
    <scope>NUCLEOTIDE SEQUENCE [LARGE SCALE GENOMIC DNA]</scope>
    <source>
        <strain evidence="2 3">ATCC 48635</strain>
    </source>
</reference>
<evidence type="ECO:0000313" key="3">
    <source>
        <dbReference type="Proteomes" id="UP000243579"/>
    </source>
</evidence>
<feature type="signal peptide" evidence="1">
    <location>
        <begin position="1"/>
        <end position="18"/>
    </location>
</feature>
<protein>
    <recommendedName>
        <fullName evidence="4">F-box domain-containing protein</fullName>
    </recommendedName>
</protein>
<dbReference type="Proteomes" id="UP000243579">
    <property type="component" value="Unassembled WGS sequence"/>
</dbReference>
<organism evidence="2 3">
    <name type="scientific">Achlya hypogyna</name>
    <name type="common">Oomycete</name>
    <name type="synonym">Protoachlya hypogyna</name>
    <dbReference type="NCBI Taxonomy" id="1202772"/>
    <lineage>
        <taxon>Eukaryota</taxon>
        <taxon>Sar</taxon>
        <taxon>Stramenopiles</taxon>
        <taxon>Oomycota</taxon>
        <taxon>Saprolegniomycetes</taxon>
        <taxon>Saprolegniales</taxon>
        <taxon>Achlyaceae</taxon>
        <taxon>Achlya</taxon>
    </lineage>
</organism>
<dbReference type="EMBL" id="JNBR01000361">
    <property type="protein sequence ID" value="OQR94501.1"/>
    <property type="molecule type" value="Genomic_DNA"/>
</dbReference>
<accession>A0A1V9Z979</accession>
<dbReference type="AlphaFoldDB" id="A0A1V9Z979"/>
<sequence length="426" mass="47681">MTALADAVWLAVMAFLDGQDLSRLMRVSRAHWRRLQAQVRRWREIQLGLGLGHWVQRNVRLTINTQVQEAQSLAVQRSPDARVPPRVETIQKELGPIEAERSVHRLTATTPLFTATQQAVLVLSFDCTSADTKPLLVHTSQRARTLYTTLTLTIFDRTLRRHVYHKASGDLATVPVAEKQAWTNAGATLRCDVASNDKSCQVQLGLPARLDGKIDCYHIERVDFTLHKRELYPVFSLPLEPSLPTCWIHLQFHDLARAQCLARVSAPCHALLEMAASRTDDTNHPARRTAVEQLEVATFRSTQPTSLPDISSLAKPGMISMVISGPERHQAFYHTAFGHSGATRKSDSAHVLAATWVPGVLEFAMYPDTLNRRVLKGIFTLEFAVSGALTSLVVLAQHLSPRRLLRYNARVASYSRRPEAERNEDA</sequence>
<keyword evidence="1" id="KW-0732">Signal</keyword>
<dbReference type="CDD" id="cd09917">
    <property type="entry name" value="F-box_SF"/>
    <property type="match status" value="1"/>
</dbReference>